<proteinExistence type="predicted"/>
<dbReference type="Pfam" id="PF14371">
    <property type="entry name" value="DUF4412"/>
    <property type="match status" value="1"/>
</dbReference>
<dbReference type="RefSeq" id="WP_003445296.1">
    <property type="nucleotide sequence ID" value="NZ_APLF01000028.1"/>
</dbReference>
<accession>N1WRP2</accession>
<dbReference type="STRING" id="1189619.pgond44_14568"/>
<protein>
    <recommendedName>
        <fullName evidence="2">DUF4412 domain-containing protein</fullName>
    </recommendedName>
</protein>
<evidence type="ECO:0000259" key="2">
    <source>
        <dbReference type="Pfam" id="PF14371"/>
    </source>
</evidence>
<dbReference type="eggNOG" id="ENOG50301D7">
    <property type="taxonomic scope" value="Bacteria"/>
</dbReference>
<gene>
    <name evidence="3" type="ORF">pgond44_14568</name>
</gene>
<name>N1WRP2_9FLAO</name>
<keyword evidence="4" id="KW-1185">Reference proteome</keyword>
<dbReference type="InterPro" id="IPR025524">
    <property type="entry name" value="DUF4412"/>
</dbReference>
<feature type="signal peptide" evidence="1">
    <location>
        <begin position="1"/>
        <end position="22"/>
    </location>
</feature>
<keyword evidence="1" id="KW-0732">Signal</keyword>
<evidence type="ECO:0000313" key="4">
    <source>
        <dbReference type="Proteomes" id="UP000012317"/>
    </source>
</evidence>
<dbReference type="EMBL" id="APLF01000028">
    <property type="protein sequence ID" value="EMY79902.1"/>
    <property type="molecule type" value="Genomic_DNA"/>
</dbReference>
<dbReference type="AlphaFoldDB" id="N1WRP2"/>
<sequence length="278" mass="32147">MKTKCLLIFLTVFFTTTHTSNAQFWKKLQKKVEKRVEEVIINKTEDKASEQSGKIMEEILNPDFQKNSPIAIGEEKGNIDDIPESYEFTWSYELTIVPEKAKESLKLTYHLKEDADYFGTKMELSMPMLIVFDVGLNSTIMFMNQDGNKRVMVNKIPNAYKNIDTESSSNVEDYTMTKIGGKEILGYSCQGYVFENSVHKFTTYITFEVPVSFTNVFGNSEKMPQEFKDEWLIQDGKNGLMMEMQMEDKNKAKNTMKMYCTGLEEESLVINISEYKSF</sequence>
<reference evidence="3 4" key="1">
    <citation type="journal article" date="2014" name="Genome Biol. Evol.">
        <title>Extensive gene acquisition in the extremely psychrophilic bacterial species Psychroflexus torquis and the link to sea-ice ecosystem specialism.</title>
        <authorList>
            <person name="Feng S."/>
            <person name="Powell S.M."/>
            <person name="Wilson R."/>
            <person name="Bowman J.P."/>
        </authorList>
    </citation>
    <scope>NUCLEOTIDE SEQUENCE [LARGE SCALE GENOMIC DNA]</scope>
    <source>
        <strain evidence="3 4">ACAM 44</strain>
    </source>
</reference>
<feature type="domain" description="DUF4412" evidence="2">
    <location>
        <begin position="104"/>
        <end position="258"/>
    </location>
</feature>
<comment type="caution">
    <text evidence="3">The sequence shown here is derived from an EMBL/GenBank/DDBJ whole genome shotgun (WGS) entry which is preliminary data.</text>
</comment>
<evidence type="ECO:0000256" key="1">
    <source>
        <dbReference type="SAM" id="SignalP"/>
    </source>
</evidence>
<organism evidence="3 4">
    <name type="scientific">Psychroflexus gondwanensis ACAM 44</name>
    <dbReference type="NCBI Taxonomy" id="1189619"/>
    <lineage>
        <taxon>Bacteria</taxon>
        <taxon>Pseudomonadati</taxon>
        <taxon>Bacteroidota</taxon>
        <taxon>Flavobacteriia</taxon>
        <taxon>Flavobacteriales</taxon>
        <taxon>Flavobacteriaceae</taxon>
        <taxon>Psychroflexus</taxon>
    </lineage>
</organism>
<evidence type="ECO:0000313" key="3">
    <source>
        <dbReference type="EMBL" id="EMY79902.1"/>
    </source>
</evidence>
<dbReference type="Proteomes" id="UP000012317">
    <property type="component" value="Unassembled WGS sequence"/>
</dbReference>
<feature type="chain" id="PRO_5004113951" description="DUF4412 domain-containing protein" evidence="1">
    <location>
        <begin position="23"/>
        <end position="278"/>
    </location>
</feature>